<evidence type="ECO:0000313" key="8">
    <source>
        <dbReference type="Proteomes" id="UP000214610"/>
    </source>
</evidence>
<dbReference type="AlphaFoldDB" id="A0A227KPT2"/>
<keyword evidence="3 5" id="KW-0500">Molybdenum</keyword>
<name>A0A227KPT2_9BURK</name>
<evidence type="ECO:0000313" key="7">
    <source>
        <dbReference type="EMBL" id="OXE50267.1"/>
    </source>
</evidence>
<dbReference type="Gene3D" id="2.40.50.100">
    <property type="match status" value="1"/>
</dbReference>
<dbReference type="InterPro" id="IPR000847">
    <property type="entry name" value="LysR_HTH_N"/>
</dbReference>
<gene>
    <name evidence="7" type="ORF">ADH67_04560</name>
</gene>
<sequence>MNIFDALGLESVDKRIDILQRIDSLGSISQAARSAGISYKAAWQAIETLSNLAGEPLVEKAVGGSSGGGAVLTPAGRLVLEASASLNKVRSQILMDIENGQHSKLASLAASTLKMSVRNVIPCLIEEIHGGLSQSKVVLKVAEHAYLKASITTESQQLLGLKIGMTVLALFKATGAKILDSLPENYDKEVLKGQVARLPQRDKGGEVTLRLANGINVVGFVHSPHTLTIGSDAYLEVDQTSVIIGLM</sequence>
<dbReference type="InterPro" id="IPR051815">
    <property type="entry name" value="Molybdate_resp_trans_reg"/>
</dbReference>
<keyword evidence="4" id="KW-0677">Repeat</keyword>
<dbReference type="InterPro" id="IPR036390">
    <property type="entry name" value="WH_DNA-bd_sf"/>
</dbReference>
<keyword evidence="2 5" id="KW-0813">Transport</keyword>
<dbReference type="InterPro" id="IPR008995">
    <property type="entry name" value="Mo/tungstate-bd_C_term_dom"/>
</dbReference>
<dbReference type="Pfam" id="PF03459">
    <property type="entry name" value="TOBE"/>
    <property type="match status" value="1"/>
</dbReference>
<dbReference type="EMBL" id="NHMP01000002">
    <property type="protein sequence ID" value="OXE50267.1"/>
    <property type="molecule type" value="Genomic_DNA"/>
</dbReference>
<comment type="caution">
    <text evidence="7">The sequence shown here is derived from an EMBL/GenBank/DDBJ whole genome shotgun (WGS) entry which is preliminary data.</text>
</comment>
<dbReference type="InterPro" id="IPR004606">
    <property type="entry name" value="Mop_domain"/>
</dbReference>
<feature type="domain" description="Mop" evidence="6">
    <location>
        <begin position="114"/>
        <end position="180"/>
    </location>
</feature>
<evidence type="ECO:0000256" key="5">
    <source>
        <dbReference type="PIRNR" id="PIRNR005763"/>
    </source>
</evidence>
<dbReference type="GO" id="GO:0015689">
    <property type="term" value="P:molybdate ion transport"/>
    <property type="evidence" value="ECO:0007669"/>
    <property type="project" value="UniProtKB-UniRule"/>
</dbReference>
<dbReference type="InterPro" id="IPR005116">
    <property type="entry name" value="Transp-assoc_OB_typ1"/>
</dbReference>
<dbReference type="SUPFAM" id="SSF46785">
    <property type="entry name" value="Winged helix' DNA-binding domain"/>
    <property type="match status" value="1"/>
</dbReference>
<evidence type="ECO:0000256" key="1">
    <source>
        <dbReference type="ARBA" id="ARBA00008110"/>
    </source>
</evidence>
<organism evidence="7 8">
    <name type="scientific">Turicimonas muris</name>
    <dbReference type="NCBI Taxonomy" id="1796652"/>
    <lineage>
        <taxon>Bacteria</taxon>
        <taxon>Pseudomonadati</taxon>
        <taxon>Pseudomonadota</taxon>
        <taxon>Betaproteobacteria</taxon>
        <taxon>Burkholderiales</taxon>
        <taxon>Sutterellaceae</taxon>
        <taxon>Turicimonas</taxon>
    </lineage>
</organism>
<protein>
    <submittedName>
        <fullName evidence="7">Molybdate transport regulator ModE</fullName>
    </submittedName>
</protein>
<dbReference type="GO" id="GO:0030151">
    <property type="term" value="F:molybdenum ion binding"/>
    <property type="evidence" value="ECO:0007669"/>
    <property type="project" value="UniProtKB-UniRule"/>
</dbReference>
<keyword evidence="8" id="KW-1185">Reference proteome</keyword>
<proteinExistence type="inferred from homology"/>
<accession>A0A227KPT2</accession>
<dbReference type="InterPro" id="IPR036388">
    <property type="entry name" value="WH-like_DNA-bd_sf"/>
</dbReference>
<dbReference type="SUPFAM" id="SSF50331">
    <property type="entry name" value="MOP-like"/>
    <property type="match status" value="1"/>
</dbReference>
<reference evidence="8" key="1">
    <citation type="submission" date="2017-05" db="EMBL/GenBank/DDBJ databases">
        <title>Improved OligoMM genomes.</title>
        <authorList>
            <person name="Garzetti D."/>
        </authorList>
    </citation>
    <scope>NUCLEOTIDE SEQUENCE [LARGE SCALE GENOMIC DNA]</scope>
    <source>
        <strain evidence="8">YL45</strain>
    </source>
</reference>
<evidence type="ECO:0000256" key="2">
    <source>
        <dbReference type="ARBA" id="ARBA00022448"/>
    </source>
</evidence>
<dbReference type="GeneID" id="78361889"/>
<evidence type="ECO:0000256" key="3">
    <source>
        <dbReference type="ARBA" id="ARBA00022505"/>
    </source>
</evidence>
<dbReference type="GO" id="GO:0003700">
    <property type="term" value="F:DNA-binding transcription factor activity"/>
    <property type="evidence" value="ECO:0007669"/>
    <property type="project" value="InterPro"/>
</dbReference>
<dbReference type="Gene3D" id="1.10.10.10">
    <property type="entry name" value="Winged helix-like DNA-binding domain superfamily/Winged helix DNA-binding domain"/>
    <property type="match status" value="1"/>
</dbReference>
<dbReference type="PROSITE" id="PS51866">
    <property type="entry name" value="MOP"/>
    <property type="match status" value="1"/>
</dbReference>
<dbReference type="Pfam" id="PF00126">
    <property type="entry name" value="HTH_1"/>
    <property type="match status" value="1"/>
</dbReference>
<comment type="similarity">
    <text evidence="1 5">Belongs to the ModE family.</text>
</comment>
<dbReference type="PANTHER" id="PTHR30432:SF1">
    <property type="entry name" value="DNA-BINDING TRANSCRIPTIONAL DUAL REGULATOR MODE"/>
    <property type="match status" value="1"/>
</dbReference>
<dbReference type="RefSeq" id="WP_066593809.1">
    <property type="nucleotide sequence ID" value="NZ_CAJTBZ010000005.1"/>
</dbReference>
<evidence type="ECO:0000259" key="6">
    <source>
        <dbReference type="PROSITE" id="PS51866"/>
    </source>
</evidence>
<dbReference type="InterPro" id="IPR016462">
    <property type="entry name" value="ModE"/>
</dbReference>
<dbReference type="Proteomes" id="UP000214610">
    <property type="component" value="Unassembled WGS sequence"/>
</dbReference>
<evidence type="ECO:0000256" key="4">
    <source>
        <dbReference type="ARBA" id="ARBA00022737"/>
    </source>
</evidence>
<dbReference type="PANTHER" id="PTHR30432">
    <property type="entry name" value="TRANSCRIPTIONAL REGULATOR MODE"/>
    <property type="match status" value="1"/>
</dbReference>
<dbReference type="PIRSF" id="PIRSF005763">
    <property type="entry name" value="Txn_reg_ModE"/>
    <property type="match status" value="1"/>
</dbReference>